<dbReference type="CDD" id="cd02440">
    <property type="entry name" value="AdoMet_MTases"/>
    <property type="match status" value="1"/>
</dbReference>
<evidence type="ECO:0000256" key="2">
    <source>
        <dbReference type="ARBA" id="ARBA00022603"/>
    </source>
</evidence>
<evidence type="ECO:0000256" key="4">
    <source>
        <dbReference type="ARBA" id="ARBA00022691"/>
    </source>
</evidence>
<evidence type="ECO:0000313" key="10">
    <source>
        <dbReference type="Proteomes" id="UP000290189"/>
    </source>
</evidence>
<dbReference type="OrthoDB" id="66144at2759"/>
<evidence type="ECO:0000256" key="3">
    <source>
        <dbReference type="ARBA" id="ARBA00022679"/>
    </source>
</evidence>
<feature type="domain" description="DOT1" evidence="6">
    <location>
        <begin position="120"/>
        <end position="239"/>
    </location>
</feature>
<evidence type="ECO:0000313" key="7">
    <source>
        <dbReference type="EMBL" id="CEP01517.1"/>
    </source>
</evidence>
<evidence type="ECO:0000259" key="6">
    <source>
        <dbReference type="Pfam" id="PF08123"/>
    </source>
</evidence>
<dbReference type="AlphaFoldDB" id="A0A0G4J1W3"/>
<geneLocation type="mitochondrion" evidence="8"/>
<dbReference type="PANTHER" id="PTHR13610:SF11">
    <property type="entry name" value="METHYLTRANSFERASE DOMAIN-CONTAINING PROTEIN"/>
    <property type="match status" value="1"/>
</dbReference>
<keyword evidence="9" id="KW-1185">Reference proteome</keyword>
<proteinExistence type="inferred from homology"/>
<organism evidence="7 9">
    <name type="scientific">Plasmodiophora brassicae</name>
    <name type="common">Clubroot disease agent</name>
    <dbReference type="NCBI Taxonomy" id="37360"/>
    <lineage>
        <taxon>Eukaryota</taxon>
        <taxon>Sar</taxon>
        <taxon>Rhizaria</taxon>
        <taxon>Endomyxa</taxon>
        <taxon>Phytomyxea</taxon>
        <taxon>Plasmodiophorida</taxon>
        <taxon>Plasmodiophoridae</taxon>
        <taxon>Plasmodiophora</taxon>
    </lineage>
</organism>
<evidence type="ECO:0000256" key="5">
    <source>
        <dbReference type="SAM" id="MobiDB-lite"/>
    </source>
</evidence>
<evidence type="ECO:0000313" key="9">
    <source>
        <dbReference type="Proteomes" id="UP000039324"/>
    </source>
</evidence>
<dbReference type="EMBL" id="OVEO01000001">
    <property type="protein sequence ID" value="SPQ93203.1"/>
    <property type="molecule type" value="Genomic_DNA"/>
</dbReference>
<dbReference type="InterPro" id="IPR025789">
    <property type="entry name" value="DOT1_dom"/>
</dbReference>
<dbReference type="SUPFAM" id="SSF53335">
    <property type="entry name" value="S-adenosyl-L-methionine-dependent methyltransferases"/>
    <property type="match status" value="1"/>
</dbReference>
<dbReference type="GO" id="GO:0031151">
    <property type="term" value="F:histone H3K79 methyltransferase activity"/>
    <property type="evidence" value="ECO:0007669"/>
    <property type="project" value="InterPro"/>
</dbReference>
<comment type="similarity">
    <text evidence="1">Belongs to the ANT/ATPSC lysine N-methyltransferase family.</text>
</comment>
<accession>A0A0G4J1W3</accession>
<keyword evidence="2" id="KW-0489">Methyltransferase</keyword>
<evidence type="ECO:0000256" key="1">
    <source>
        <dbReference type="ARBA" id="ARBA00010633"/>
    </source>
</evidence>
<name>A0A0G4J1W3_PLABS</name>
<reference evidence="8 10" key="2">
    <citation type="submission" date="2018-03" db="EMBL/GenBank/DDBJ databases">
        <authorList>
            <person name="Fogelqvist J."/>
        </authorList>
    </citation>
    <scope>NUCLEOTIDE SEQUENCE [LARGE SCALE GENOMIC DNA]</scope>
</reference>
<keyword evidence="3" id="KW-0808">Transferase</keyword>
<dbReference type="Proteomes" id="UP000290189">
    <property type="component" value="Unassembled WGS sequence"/>
</dbReference>
<dbReference type="EMBL" id="CDSF01000112">
    <property type="protein sequence ID" value="CEP01517.1"/>
    <property type="molecule type" value="Genomic_DNA"/>
</dbReference>
<dbReference type="InterPro" id="IPR026170">
    <property type="entry name" value="FAM173A/B"/>
</dbReference>
<reference evidence="7 9" key="1">
    <citation type="submission" date="2015-02" db="EMBL/GenBank/DDBJ databases">
        <authorList>
            <person name="Chooi Y.-H."/>
        </authorList>
    </citation>
    <scope>NUCLEOTIDE SEQUENCE [LARGE SCALE GENOMIC DNA]</scope>
    <source>
        <strain evidence="7">E3</strain>
    </source>
</reference>
<dbReference type="Proteomes" id="UP000039324">
    <property type="component" value="Unassembled WGS sequence"/>
</dbReference>
<keyword evidence="8" id="KW-0496">Mitochondrion</keyword>
<dbReference type="STRING" id="37360.A0A0G4J1W3"/>
<dbReference type="GO" id="GO:0005739">
    <property type="term" value="C:mitochondrion"/>
    <property type="evidence" value="ECO:0007669"/>
    <property type="project" value="TreeGrafter"/>
</dbReference>
<sequence length="272" mass="29618">MYAARETRKPGQVPSSSRSAKFPPGTNDCGSQMSRRGDGQAASQRLLLVPQAPVDPFDAKTPMPGEWTLDPSSVTKALTDAKVDAGVRRLQALARGFLCRRHRPALPCRPAGPFVPTPSDVIETVLDRINPTPDDVLVDLGCGDARFCIAAASRCKRVIGVEKDDAVVQRAARCLDEFRSRCPEVAARVQLLHADFLGRAVADVLRSSSIVWVFLTPAILKQVVPVLVQHLPTGARLMSYAFPVDGLGDPVQIIDIPQQDHLNVVRIYRISK</sequence>
<feature type="region of interest" description="Disordered" evidence="5">
    <location>
        <begin position="1"/>
        <end position="42"/>
    </location>
</feature>
<dbReference type="GO" id="GO:0032259">
    <property type="term" value="P:methylation"/>
    <property type="evidence" value="ECO:0007669"/>
    <property type="project" value="UniProtKB-KW"/>
</dbReference>
<dbReference type="Gene3D" id="3.40.50.150">
    <property type="entry name" value="Vaccinia Virus protein VP39"/>
    <property type="match status" value="1"/>
</dbReference>
<keyword evidence="4" id="KW-0949">S-adenosyl-L-methionine</keyword>
<dbReference type="InterPro" id="IPR029063">
    <property type="entry name" value="SAM-dependent_MTases_sf"/>
</dbReference>
<protein>
    <recommendedName>
        <fullName evidence="6">DOT1 domain-containing protein</fullName>
    </recommendedName>
</protein>
<evidence type="ECO:0000313" key="8">
    <source>
        <dbReference type="EMBL" id="SPQ93203.1"/>
    </source>
</evidence>
<dbReference type="GO" id="GO:1905706">
    <property type="term" value="P:regulation of mitochondrial ATP synthesis coupled proton transport"/>
    <property type="evidence" value="ECO:0007669"/>
    <property type="project" value="TreeGrafter"/>
</dbReference>
<gene>
    <name evidence="7" type="ORF">PBRA_002124</name>
    <name evidence="8" type="ORF">PLBR_LOCUS418</name>
</gene>
<dbReference type="PANTHER" id="PTHR13610">
    <property type="entry name" value="METHYLTRANSFERASE DOMAIN-CONTAINING PROTEIN"/>
    <property type="match status" value="1"/>
</dbReference>
<dbReference type="Pfam" id="PF08123">
    <property type="entry name" value="DOT1"/>
    <property type="match status" value="1"/>
</dbReference>